<evidence type="ECO:0000313" key="1">
    <source>
        <dbReference type="EMBL" id="OIQ97062.1"/>
    </source>
</evidence>
<accession>A0A1J5RM09</accession>
<gene>
    <name evidence="1" type="ORF">GALL_208870</name>
</gene>
<reference evidence="1" key="1">
    <citation type="submission" date="2016-10" db="EMBL/GenBank/DDBJ databases">
        <title>Sequence of Gallionella enrichment culture.</title>
        <authorList>
            <person name="Poehlein A."/>
            <person name="Muehling M."/>
            <person name="Daniel R."/>
        </authorList>
    </citation>
    <scope>NUCLEOTIDE SEQUENCE</scope>
</reference>
<name>A0A1J5RM09_9ZZZZ</name>
<proteinExistence type="predicted"/>
<protein>
    <submittedName>
        <fullName evidence="1">Uncharacterized protein</fullName>
    </submittedName>
</protein>
<sequence>MMIVRVLLLALLTTCAGPIASAFDAVGQVRLARERVGAKTWSREVLLELREATDVFPREVAALVFEYQGILWLYTPYDGTRSLALLLAGARPDRVNLAGIIRPQISTVVAVHALADDGRPERGGHLRQGCFIDSLAALRREIATGAGIRRAALLCYYTLGDGMKGAHTVAFVETATDRFVIDASRSAAPIEVAEGRTRSARSLAAAVAPWGQVTSARWLPVIEDGERVPAAVGVAECDGR</sequence>
<comment type="caution">
    <text evidence="1">The sequence shown here is derived from an EMBL/GenBank/DDBJ whole genome shotgun (WGS) entry which is preliminary data.</text>
</comment>
<organism evidence="1">
    <name type="scientific">mine drainage metagenome</name>
    <dbReference type="NCBI Taxonomy" id="410659"/>
    <lineage>
        <taxon>unclassified sequences</taxon>
        <taxon>metagenomes</taxon>
        <taxon>ecological metagenomes</taxon>
    </lineage>
</organism>
<dbReference type="AlphaFoldDB" id="A0A1J5RM09"/>
<dbReference type="EMBL" id="MLJW01000138">
    <property type="protein sequence ID" value="OIQ97062.1"/>
    <property type="molecule type" value="Genomic_DNA"/>
</dbReference>